<evidence type="ECO:0000256" key="3">
    <source>
        <dbReference type="ARBA" id="ARBA00022741"/>
    </source>
</evidence>
<dbReference type="PROSITE" id="PS00183">
    <property type="entry name" value="UBC_1"/>
    <property type="match status" value="1"/>
</dbReference>
<dbReference type="Gene3D" id="3.10.110.10">
    <property type="entry name" value="Ubiquitin Conjugating Enzyme"/>
    <property type="match status" value="1"/>
</dbReference>
<evidence type="ECO:0000259" key="9">
    <source>
        <dbReference type="PROSITE" id="PS50127"/>
    </source>
</evidence>
<dbReference type="Proteomes" id="UP001150569">
    <property type="component" value="Unassembled WGS sequence"/>
</dbReference>
<comment type="similarity">
    <text evidence="7">Belongs to the ubiquitin-conjugating enzyme family.</text>
</comment>
<feature type="active site" description="Glycyl thioester intermediate" evidence="6">
    <location>
        <position position="193"/>
    </location>
</feature>
<dbReference type="SUPFAM" id="SSF54495">
    <property type="entry name" value="UBC-like"/>
    <property type="match status" value="1"/>
</dbReference>
<evidence type="ECO:0000256" key="7">
    <source>
        <dbReference type="RuleBase" id="RU362109"/>
    </source>
</evidence>
<evidence type="ECO:0000256" key="4">
    <source>
        <dbReference type="ARBA" id="ARBA00022786"/>
    </source>
</evidence>
<gene>
    <name evidence="10" type="ORF">IWQ60_000391</name>
</gene>
<dbReference type="InterPro" id="IPR023313">
    <property type="entry name" value="UBQ-conjugating_AS"/>
</dbReference>
<keyword evidence="11" id="KW-1185">Reference proteome</keyword>
<dbReference type="AlphaFoldDB" id="A0A9W8AGP8"/>
<keyword evidence="2" id="KW-0808">Transferase</keyword>
<dbReference type="OrthoDB" id="7851174at2759"/>
<evidence type="ECO:0000313" key="10">
    <source>
        <dbReference type="EMBL" id="KAJ1930370.1"/>
    </source>
</evidence>
<evidence type="ECO:0000256" key="6">
    <source>
        <dbReference type="PROSITE-ProRule" id="PRU10133"/>
    </source>
</evidence>
<evidence type="ECO:0000256" key="8">
    <source>
        <dbReference type="SAM" id="MobiDB-lite"/>
    </source>
</evidence>
<feature type="compositionally biased region" description="Low complexity" evidence="8">
    <location>
        <begin position="1"/>
        <end position="40"/>
    </location>
</feature>
<proteinExistence type="inferred from homology"/>
<evidence type="ECO:0000256" key="2">
    <source>
        <dbReference type="ARBA" id="ARBA00022679"/>
    </source>
</evidence>
<dbReference type="GO" id="GO:0061631">
    <property type="term" value="F:ubiquitin conjugating enzyme activity"/>
    <property type="evidence" value="ECO:0007669"/>
    <property type="project" value="UniProtKB-EC"/>
</dbReference>
<feature type="region of interest" description="Disordered" evidence="8">
    <location>
        <begin position="1"/>
        <end position="86"/>
    </location>
</feature>
<dbReference type="PROSITE" id="PS50127">
    <property type="entry name" value="UBC_2"/>
    <property type="match status" value="1"/>
</dbReference>
<accession>A0A9W8AGP8</accession>
<dbReference type="Pfam" id="PF00179">
    <property type="entry name" value="UQ_con"/>
    <property type="match status" value="1"/>
</dbReference>
<evidence type="ECO:0000256" key="1">
    <source>
        <dbReference type="ARBA" id="ARBA00012486"/>
    </source>
</evidence>
<feature type="domain" description="UBC core" evidence="9">
    <location>
        <begin position="109"/>
        <end position="255"/>
    </location>
</feature>
<dbReference type="SMART" id="SM00212">
    <property type="entry name" value="UBCc"/>
    <property type="match status" value="1"/>
</dbReference>
<dbReference type="EMBL" id="JANBPT010000009">
    <property type="protein sequence ID" value="KAJ1930370.1"/>
    <property type="molecule type" value="Genomic_DNA"/>
</dbReference>
<comment type="caution">
    <text evidence="10">The sequence shown here is derived from an EMBL/GenBank/DDBJ whole genome shotgun (WGS) entry which is preliminary data.</text>
</comment>
<evidence type="ECO:0000256" key="5">
    <source>
        <dbReference type="ARBA" id="ARBA00022840"/>
    </source>
</evidence>
<dbReference type="CDD" id="cd23793">
    <property type="entry name" value="UBCc_UBE2E"/>
    <property type="match status" value="1"/>
</dbReference>
<name>A0A9W8AGP8_9FUNG</name>
<reference evidence="10" key="1">
    <citation type="submission" date="2022-07" db="EMBL/GenBank/DDBJ databases">
        <title>Phylogenomic reconstructions and comparative analyses of Kickxellomycotina fungi.</title>
        <authorList>
            <person name="Reynolds N.K."/>
            <person name="Stajich J.E."/>
            <person name="Barry K."/>
            <person name="Grigoriev I.V."/>
            <person name="Crous P."/>
            <person name="Smith M.E."/>
        </authorList>
    </citation>
    <scope>NUCLEOTIDE SEQUENCE</scope>
    <source>
        <strain evidence="10">RSA 861</strain>
    </source>
</reference>
<organism evidence="10 11">
    <name type="scientific">Tieghemiomyces parasiticus</name>
    <dbReference type="NCBI Taxonomy" id="78921"/>
    <lineage>
        <taxon>Eukaryota</taxon>
        <taxon>Fungi</taxon>
        <taxon>Fungi incertae sedis</taxon>
        <taxon>Zoopagomycota</taxon>
        <taxon>Kickxellomycotina</taxon>
        <taxon>Dimargaritomycetes</taxon>
        <taxon>Dimargaritales</taxon>
        <taxon>Dimargaritaceae</taxon>
        <taxon>Tieghemiomyces</taxon>
    </lineage>
</organism>
<keyword evidence="5 7" id="KW-0067">ATP-binding</keyword>
<dbReference type="PANTHER" id="PTHR24068">
    <property type="entry name" value="UBIQUITIN-CONJUGATING ENZYME E2"/>
    <property type="match status" value="1"/>
</dbReference>
<dbReference type="GO" id="GO:0005524">
    <property type="term" value="F:ATP binding"/>
    <property type="evidence" value="ECO:0007669"/>
    <property type="project" value="UniProtKB-UniRule"/>
</dbReference>
<evidence type="ECO:0000313" key="11">
    <source>
        <dbReference type="Proteomes" id="UP001150569"/>
    </source>
</evidence>
<protein>
    <recommendedName>
        <fullName evidence="1">E2 ubiquitin-conjugating enzyme</fullName>
        <ecNumber evidence="1">2.3.2.23</ecNumber>
    </recommendedName>
</protein>
<dbReference type="InterPro" id="IPR016135">
    <property type="entry name" value="UBQ-conjugating_enzyme/RWD"/>
</dbReference>
<keyword evidence="3 7" id="KW-0547">Nucleotide-binding</keyword>
<dbReference type="EC" id="2.3.2.23" evidence="1"/>
<dbReference type="FunFam" id="3.10.110.10:FF:000003">
    <property type="entry name" value="Ubiquitin-conjugating enzyme E2 E3"/>
    <property type="match status" value="1"/>
</dbReference>
<keyword evidence="4 7" id="KW-0833">Ubl conjugation pathway</keyword>
<sequence>MATDMPTRSTRASAAAATSAAPSPAPTPSASSSSPPVSRSESPETADDDMDGTRRATKRTKKNDGTATDTKLPVAEVKQVAPAPPAPAPAAAARVLIQKKFGKARGLNSSARRIQKELAEICLDPPSNCSAGPKGDSLYEWAATITGPADSPYAGGIFFLDIHFPEEYPFKPPKIIFRTRIYHCNVNSQGQICLDILKDNWSPALTISKVLLSICSLLTDANPHDPLVASIANEYLTDREQHDATARDWTKRYAC</sequence>
<dbReference type="InterPro" id="IPR000608">
    <property type="entry name" value="UBC"/>
</dbReference>